<dbReference type="EMBL" id="CM000833">
    <property type="protein sequence ID" value="EET03876.1"/>
    <property type="molecule type" value="Genomic_DNA"/>
</dbReference>
<accession>A0A0E1VV62</accession>
<reference evidence="1" key="1">
    <citation type="submission" date="2009-05" db="EMBL/GenBank/DDBJ databases">
        <authorList>
            <person name="Harkins D.M."/>
            <person name="DeShazer D."/>
            <person name="Woods D.E."/>
            <person name="Brinkac L.M."/>
            <person name="Brown K.A."/>
            <person name="Hung G.C."/>
            <person name="Tuanyok A."/>
            <person name="Zhang B."/>
            <person name="Nierman W.C."/>
        </authorList>
    </citation>
    <scope>NUCLEOTIDE SEQUENCE [LARGE SCALE GENOMIC DNA]</scope>
    <source>
        <strain evidence="1">1710a</strain>
    </source>
</reference>
<organism evidence="1">
    <name type="scientific">Burkholderia pseudomallei 1710a</name>
    <dbReference type="NCBI Taxonomy" id="320371"/>
    <lineage>
        <taxon>Bacteria</taxon>
        <taxon>Pseudomonadati</taxon>
        <taxon>Pseudomonadota</taxon>
        <taxon>Betaproteobacteria</taxon>
        <taxon>Burkholderiales</taxon>
        <taxon>Burkholderiaceae</taxon>
        <taxon>Burkholderia</taxon>
        <taxon>pseudomallei group</taxon>
    </lineage>
</organism>
<protein>
    <submittedName>
        <fullName evidence="1">Uncharacterized protein</fullName>
    </submittedName>
</protein>
<sequence>MFIVVRRRWSNVGRTDWTERIAPFVARHASPFSTFFVGKLVDILRIKRSTL</sequence>
<evidence type="ECO:0000313" key="1">
    <source>
        <dbReference type="EMBL" id="EET03876.1"/>
    </source>
</evidence>
<dbReference type="HOGENOM" id="CLU_3096594_0_0_4"/>
<dbReference type="AlphaFoldDB" id="A0A0E1VV62"/>
<name>A0A0E1VV62_BURPE</name>
<dbReference type="Proteomes" id="UP000001812">
    <property type="component" value="Chromosome II"/>
</dbReference>
<gene>
    <name evidence="1" type="ORF">BURPS1710A_A0001</name>
</gene>
<proteinExistence type="predicted"/>